<sequence>MLVPQSSTGISELRALIDVIQTSVDKLEETLVSRGQTYPSLDTLYSPETEAPRTSPDVLALGDLVVSAAAQLIASVPSACLRAAIQTHVPEILREAGPGGLHVSHIAAPSQVDPTKLARILRLLATNHIFKEIGPDVFAHNRLSSLLDTGKSVFEIFRDPDAKHDGSPGFSALFEQLSDYSMKAASYMPEIILDPVMRRTGKTAFNRAYQTDLGSFQWLNLPDNSYIHRRFNMAMEGTARMSVPWEVFEGFDWEGLPEDSVVVDVGGGVGSQTLTLARRHKHLKFVVQDTEATRPNAVNYWNDRYPEATASGRVQYQVHNFFDPQPVIAPAVFFMRQVLHDWSDVHSVSILRQLRDAAGPDTKLVIAENVMEYACPGSPLTNLDVSISSASRPHPPPLLPNSGAASMFTYYIDFVMMNTHGGSERTLPHFAELLADGGWKVVSLFKGLPGARGKLVAVPYRGGKL</sequence>
<organism evidence="6 7">
    <name type="scientific">Phlebiopsis gigantea (strain 11061_1 CR5-6)</name>
    <name type="common">White-rot fungus</name>
    <name type="synonym">Peniophora gigantea</name>
    <dbReference type="NCBI Taxonomy" id="745531"/>
    <lineage>
        <taxon>Eukaryota</taxon>
        <taxon>Fungi</taxon>
        <taxon>Dikarya</taxon>
        <taxon>Basidiomycota</taxon>
        <taxon>Agaricomycotina</taxon>
        <taxon>Agaricomycetes</taxon>
        <taxon>Polyporales</taxon>
        <taxon>Phanerochaetaceae</taxon>
        <taxon>Phlebiopsis</taxon>
    </lineage>
</organism>
<dbReference type="Gene3D" id="1.10.10.10">
    <property type="entry name" value="Winged helix-like DNA-binding domain superfamily/Winged helix DNA-binding domain"/>
    <property type="match status" value="1"/>
</dbReference>
<dbReference type="EMBL" id="KN840457">
    <property type="protein sequence ID" value="KIP10256.1"/>
    <property type="molecule type" value="Genomic_DNA"/>
</dbReference>
<dbReference type="GO" id="GO:0008171">
    <property type="term" value="F:O-methyltransferase activity"/>
    <property type="evidence" value="ECO:0007669"/>
    <property type="project" value="InterPro"/>
</dbReference>
<keyword evidence="3" id="KW-0949">S-adenosyl-L-methionine</keyword>
<feature type="domain" description="O-methyltransferase C-terminal" evidence="4">
    <location>
        <begin position="196"/>
        <end position="383"/>
    </location>
</feature>
<dbReference type="InterPro" id="IPR036390">
    <property type="entry name" value="WH_DNA-bd_sf"/>
</dbReference>
<keyword evidence="1" id="KW-0489">Methyltransferase</keyword>
<accession>A0A0C3S3T4</accession>
<dbReference type="OrthoDB" id="2410195at2759"/>
<dbReference type="Pfam" id="PF00891">
    <property type="entry name" value="Methyltransf_2"/>
    <property type="match status" value="1"/>
</dbReference>
<dbReference type="PANTHER" id="PTHR43712:SF2">
    <property type="entry name" value="O-METHYLTRANSFERASE CICE"/>
    <property type="match status" value="1"/>
</dbReference>
<dbReference type="PANTHER" id="PTHR43712">
    <property type="entry name" value="PUTATIVE (AFU_ORTHOLOGUE AFUA_4G14580)-RELATED"/>
    <property type="match status" value="1"/>
</dbReference>
<dbReference type="InterPro" id="IPR029063">
    <property type="entry name" value="SAM-dependent_MTases_sf"/>
</dbReference>
<keyword evidence="2" id="KW-0808">Transferase</keyword>
<evidence type="ECO:0000256" key="2">
    <source>
        <dbReference type="ARBA" id="ARBA00022679"/>
    </source>
</evidence>
<keyword evidence="7" id="KW-1185">Reference proteome</keyword>
<dbReference type="SUPFAM" id="SSF46785">
    <property type="entry name" value="Winged helix' DNA-binding domain"/>
    <property type="match status" value="1"/>
</dbReference>
<protein>
    <submittedName>
        <fullName evidence="6">Uncharacterized protein</fullName>
    </submittedName>
</protein>
<dbReference type="GO" id="GO:0032259">
    <property type="term" value="P:methylation"/>
    <property type="evidence" value="ECO:0007669"/>
    <property type="project" value="UniProtKB-KW"/>
</dbReference>
<feature type="domain" description="O-methyltransferase dimerisation" evidence="5">
    <location>
        <begin position="76"/>
        <end position="147"/>
    </location>
</feature>
<dbReference type="SUPFAM" id="SSF53335">
    <property type="entry name" value="S-adenosyl-L-methionine-dependent methyltransferases"/>
    <property type="match status" value="1"/>
</dbReference>
<dbReference type="Pfam" id="PF08100">
    <property type="entry name" value="Dimerisation"/>
    <property type="match status" value="1"/>
</dbReference>
<dbReference type="GO" id="GO:0046983">
    <property type="term" value="F:protein dimerization activity"/>
    <property type="evidence" value="ECO:0007669"/>
    <property type="project" value="InterPro"/>
</dbReference>
<dbReference type="InterPro" id="IPR036388">
    <property type="entry name" value="WH-like_DNA-bd_sf"/>
</dbReference>
<name>A0A0C3S3T4_PHLG1</name>
<dbReference type="InterPro" id="IPR016461">
    <property type="entry name" value="COMT-like"/>
</dbReference>
<evidence type="ECO:0000313" key="7">
    <source>
        <dbReference type="Proteomes" id="UP000053257"/>
    </source>
</evidence>
<gene>
    <name evidence="6" type="ORF">PHLGIDRAFT_65988</name>
</gene>
<reference evidence="6 7" key="1">
    <citation type="journal article" date="2014" name="PLoS Genet.">
        <title>Analysis of the Phlebiopsis gigantea genome, transcriptome and secretome provides insight into its pioneer colonization strategies of wood.</title>
        <authorList>
            <person name="Hori C."/>
            <person name="Ishida T."/>
            <person name="Igarashi K."/>
            <person name="Samejima M."/>
            <person name="Suzuki H."/>
            <person name="Master E."/>
            <person name="Ferreira P."/>
            <person name="Ruiz-Duenas F.J."/>
            <person name="Held B."/>
            <person name="Canessa P."/>
            <person name="Larrondo L.F."/>
            <person name="Schmoll M."/>
            <person name="Druzhinina I.S."/>
            <person name="Kubicek C.P."/>
            <person name="Gaskell J.A."/>
            <person name="Kersten P."/>
            <person name="St John F."/>
            <person name="Glasner J."/>
            <person name="Sabat G."/>
            <person name="Splinter BonDurant S."/>
            <person name="Syed K."/>
            <person name="Yadav J."/>
            <person name="Mgbeahuruike A.C."/>
            <person name="Kovalchuk A."/>
            <person name="Asiegbu F.O."/>
            <person name="Lackner G."/>
            <person name="Hoffmeister D."/>
            <person name="Rencoret J."/>
            <person name="Gutierrez A."/>
            <person name="Sun H."/>
            <person name="Lindquist E."/>
            <person name="Barry K."/>
            <person name="Riley R."/>
            <person name="Grigoriev I.V."/>
            <person name="Henrissat B."/>
            <person name="Kues U."/>
            <person name="Berka R.M."/>
            <person name="Martinez A.T."/>
            <person name="Covert S.F."/>
            <person name="Blanchette R.A."/>
            <person name="Cullen D."/>
        </authorList>
    </citation>
    <scope>NUCLEOTIDE SEQUENCE [LARGE SCALE GENOMIC DNA]</scope>
    <source>
        <strain evidence="6 7">11061_1 CR5-6</strain>
    </source>
</reference>
<proteinExistence type="predicted"/>
<dbReference type="AlphaFoldDB" id="A0A0C3S3T4"/>
<dbReference type="PROSITE" id="PS51683">
    <property type="entry name" value="SAM_OMT_II"/>
    <property type="match status" value="1"/>
</dbReference>
<dbReference type="InterPro" id="IPR012967">
    <property type="entry name" value="COMT_dimerisation"/>
</dbReference>
<dbReference type="Gene3D" id="3.40.50.150">
    <property type="entry name" value="Vaccinia Virus protein VP39"/>
    <property type="match status" value="1"/>
</dbReference>
<evidence type="ECO:0000259" key="5">
    <source>
        <dbReference type="Pfam" id="PF08100"/>
    </source>
</evidence>
<dbReference type="Proteomes" id="UP000053257">
    <property type="component" value="Unassembled WGS sequence"/>
</dbReference>
<evidence type="ECO:0000256" key="3">
    <source>
        <dbReference type="ARBA" id="ARBA00022691"/>
    </source>
</evidence>
<dbReference type="HOGENOM" id="CLU_005533_0_3_1"/>
<evidence type="ECO:0000256" key="1">
    <source>
        <dbReference type="ARBA" id="ARBA00022603"/>
    </source>
</evidence>
<evidence type="ECO:0000313" key="6">
    <source>
        <dbReference type="EMBL" id="KIP10256.1"/>
    </source>
</evidence>
<evidence type="ECO:0000259" key="4">
    <source>
        <dbReference type="Pfam" id="PF00891"/>
    </source>
</evidence>
<dbReference type="InterPro" id="IPR001077">
    <property type="entry name" value="COMT_C"/>
</dbReference>